<dbReference type="EMBL" id="SZYD01000002">
    <property type="protein sequence ID" value="KAD7116819.1"/>
    <property type="molecule type" value="Genomic_DNA"/>
</dbReference>
<evidence type="ECO:0000313" key="3">
    <source>
        <dbReference type="Proteomes" id="UP000326396"/>
    </source>
</evidence>
<dbReference type="OrthoDB" id="1938527at2759"/>
<name>A0A5N6PTE1_9ASTR</name>
<dbReference type="Pfam" id="PF08268">
    <property type="entry name" value="FBA_3"/>
    <property type="match status" value="1"/>
</dbReference>
<dbReference type="InterPro" id="IPR013187">
    <property type="entry name" value="F-box-assoc_dom_typ3"/>
</dbReference>
<accession>A0A5N6PTE1</accession>
<dbReference type="InterPro" id="IPR017451">
    <property type="entry name" value="F-box-assoc_interact_dom"/>
</dbReference>
<keyword evidence="3" id="KW-1185">Reference proteome</keyword>
<dbReference type="InterPro" id="IPR036047">
    <property type="entry name" value="F-box-like_dom_sf"/>
</dbReference>
<dbReference type="InterPro" id="IPR001810">
    <property type="entry name" value="F-box_dom"/>
</dbReference>
<proteinExistence type="predicted"/>
<dbReference type="SUPFAM" id="SSF81383">
    <property type="entry name" value="F-box domain"/>
    <property type="match status" value="1"/>
</dbReference>
<organism evidence="2 3">
    <name type="scientific">Mikania micrantha</name>
    <name type="common">bitter vine</name>
    <dbReference type="NCBI Taxonomy" id="192012"/>
    <lineage>
        <taxon>Eukaryota</taxon>
        <taxon>Viridiplantae</taxon>
        <taxon>Streptophyta</taxon>
        <taxon>Embryophyta</taxon>
        <taxon>Tracheophyta</taxon>
        <taxon>Spermatophyta</taxon>
        <taxon>Magnoliopsida</taxon>
        <taxon>eudicotyledons</taxon>
        <taxon>Gunneridae</taxon>
        <taxon>Pentapetalae</taxon>
        <taxon>asterids</taxon>
        <taxon>campanulids</taxon>
        <taxon>Asterales</taxon>
        <taxon>Asteraceae</taxon>
        <taxon>Asteroideae</taxon>
        <taxon>Heliantheae alliance</taxon>
        <taxon>Eupatorieae</taxon>
        <taxon>Mikania</taxon>
    </lineage>
</organism>
<dbReference type="PANTHER" id="PTHR31672:SF11">
    <property type="entry name" value="F-BOX PROTEIN CPR1-LIKE ISOFORM X2"/>
    <property type="match status" value="1"/>
</dbReference>
<protein>
    <recommendedName>
        <fullName evidence="1">F-box domain-containing protein</fullName>
    </recommendedName>
</protein>
<reference evidence="2 3" key="1">
    <citation type="submission" date="2019-05" db="EMBL/GenBank/DDBJ databases">
        <title>Mikania micrantha, genome provides insights into the molecular mechanism of rapid growth.</title>
        <authorList>
            <person name="Liu B."/>
        </authorList>
    </citation>
    <scope>NUCLEOTIDE SEQUENCE [LARGE SCALE GENOMIC DNA]</scope>
    <source>
        <strain evidence="2">NLD-2019</strain>
        <tissue evidence="2">Leaf</tissue>
    </source>
</reference>
<dbReference type="Pfam" id="PF00646">
    <property type="entry name" value="F-box"/>
    <property type="match status" value="1"/>
</dbReference>
<evidence type="ECO:0000313" key="2">
    <source>
        <dbReference type="EMBL" id="KAD7116819.1"/>
    </source>
</evidence>
<dbReference type="NCBIfam" id="TIGR01640">
    <property type="entry name" value="F_box_assoc_1"/>
    <property type="match status" value="1"/>
</dbReference>
<comment type="caution">
    <text evidence="2">The sequence shown here is derived from an EMBL/GenBank/DDBJ whole genome shotgun (WGS) entry which is preliminary data.</text>
</comment>
<dbReference type="Proteomes" id="UP000326396">
    <property type="component" value="Linkage Group LG10"/>
</dbReference>
<dbReference type="Gene3D" id="1.20.1280.50">
    <property type="match status" value="1"/>
</dbReference>
<dbReference type="AlphaFoldDB" id="A0A5N6PTE1"/>
<sequence length="424" mass="49236">MAEKACKGMGLLKLAEERASLKKKLDEEKRKQQLDSVPYIPKDCVSNILIRLPIESLQRSRFVCKPWYSIIKSPTFIRDHLQRAEKVFIFLSPVKGFSRQWSDQESCFHENPNTFSVESKIFELKSVNVLHRPLINPYLKYAIKYMVLADGKIRIHDYNATCLGKIRASCDGLIVADNMLRKGELMIMNPVTRELNLLPLGTIYPPHDESFGLVYCHTRGYILVHLFRDESQFIGCEVLQIGDKSWRLIDGPSFGLIKWLGYDPVQAIGALHWVPEIDHSEHIVTMTIVDHKFHKIMLPKTGRFNDRIMEAYDHLCFVTHEEMNEINIWILESMSGEAWTKKYTIAIGCIRDLIPLYFSRFKWELYFLDKDNSVFGFDFEDEQMKKFTTVKGSFMLSGAEYTLHVNSLVSWQWEEIDCVDAISA</sequence>
<evidence type="ECO:0000259" key="1">
    <source>
        <dbReference type="SMART" id="SM00256"/>
    </source>
</evidence>
<dbReference type="SMART" id="SM00256">
    <property type="entry name" value="FBOX"/>
    <property type="match status" value="1"/>
</dbReference>
<feature type="domain" description="F-box" evidence="1">
    <location>
        <begin position="40"/>
        <end position="80"/>
    </location>
</feature>
<dbReference type="PANTHER" id="PTHR31672">
    <property type="entry name" value="BNACNNG10540D PROTEIN"/>
    <property type="match status" value="1"/>
</dbReference>
<dbReference type="InterPro" id="IPR050796">
    <property type="entry name" value="SCF_F-box_component"/>
</dbReference>
<dbReference type="CDD" id="cd22157">
    <property type="entry name" value="F-box_AtFBW1-like"/>
    <property type="match status" value="1"/>
</dbReference>
<gene>
    <name evidence="2" type="ORF">E3N88_04087</name>
</gene>